<name>A0A9N8MN70_9BURK</name>
<dbReference type="EMBL" id="CAJNAS010000004">
    <property type="protein sequence ID" value="CAE6876259.1"/>
    <property type="molecule type" value="Genomic_DNA"/>
</dbReference>
<dbReference type="RefSeq" id="WP_201084694.1">
    <property type="nucleotide sequence ID" value="NZ_CAJNAS010000004.1"/>
</dbReference>
<evidence type="ECO:0000313" key="3">
    <source>
        <dbReference type="Proteomes" id="UP000675121"/>
    </source>
</evidence>
<reference evidence="2" key="1">
    <citation type="submission" date="2021-02" db="EMBL/GenBank/DDBJ databases">
        <authorList>
            <person name="Vanwijnsberghe S."/>
        </authorList>
    </citation>
    <scope>NUCLEOTIDE SEQUENCE</scope>
    <source>
        <strain evidence="2">R-70211</strain>
    </source>
</reference>
<evidence type="ECO:0000313" key="2">
    <source>
        <dbReference type="EMBL" id="CAE6876259.1"/>
    </source>
</evidence>
<sequence length="129" mass="14722">MVAPEPGSSAPPDDAEALAAARAGFWARWRRELPSYAEARGQLARTKRATVQPEVKPYTSGPSPCLDGPRRQQAESLRVWIERHIAKELDRCERCMTPDEWREHRDWIEEHARGCLWEALARYAAKGKV</sequence>
<gene>
    <name evidence="2" type="ORF">R70211_01736</name>
</gene>
<feature type="region of interest" description="Disordered" evidence="1">
    <location>
        <begin position="41"/>
        <end position="70"/>
    </location>
</feature>
<dbReference type="Proteomes" id="UP000675121">
    <property type="component" value="Unassembled WGS sequence"/>
</dbReference>
<organism evidence="2 3">
    <name type="scientific">Paraburkholderia domus</name>
    <dbReference type="NCBI Taxonomy" id="2793075"/>
    <lineage>
        <taxon>Bacteria</taxon>
        <taxon>Pseudomonadati</taxon>
        <taxon>Pseudomonadota</taxon>
        <taxon>Betaproteobacteria</taxon>
        <taxon>Burkholderiales</taxon>
        <taxon>Burkholderiaceae</taxon>
        <taxon>Paraburkholderia</taxon>
    </lineage>
</organism>
<accession>A0A9N8MN70</accession>
<protein>
    <submittedName>
        <fullName evidence="2">Uncharacterized protein</fullName>
    </submittedName>
</protein>
<proteinExistence type="predicted"/>
<keyword evidence="3" id="KW-1185">Reference proteome</keyword>
<dbReference type="AlphaFoldDB" id="A0A9N8MN70"/>
<comment type="caution">
    <text evidence="2">The sequence shown here is derived from an EMBL/GenBank/DDBJ whole genome shotgun (WGS) entry which is preliminary data.</text>
</comment>
<evidence type="ECO:0000256" key="1">
    <source>
        <dbReference type="SAM" id="MobiDB-lite"/>
    </source>
</evidence>